<keyword evidence="4" id="KW-1185">Reference proteome</keyword>
<dbReference type="EMBL" id="JBJQOH010000001">
    <property type="protein sequence ID" value="KAL3702135.1"/>
    <property type="molecule type" value="Genomic_DNA"/>
</dbReference>
<dbReference type="Proteomes" id="UP001633002">
    <property type="component" value="Unassembled WGS sequence"/>
</dbReference>
<proteinExistence type="predicted"/>
<feature type="coiled-coil region" evidence="1">
    <location>
        <begin position="391"/>
        <end position="532"/>
    </location>
</feature>
<evidence type="ECO:0000313" key="4">
    <source>
        <dbReference type="Proteomes" id="UP001633002"/>
    </source>
</evidence>
<name>A0ABD3IEH4_9MARC</name>
<sequence>MDLRSKKRVAWANDTPTKAQVAQTLVDIDKVVNNLEEEAPTRKLRPKRPKVQNDGCGTSQEQPEQPEQLADKKKNSPVTQQPADKKPPVKRRRNVKKHAVEKPAAEEPLVQQAAASSSQQVVQHRVPAGVSLSGGDLRPLVSLAELSLMTRAEVYPYLDMTQLKSIGKLRVDGRMFNDTGVMELDFSAAGLRSFIKFPTIEECTNLVEPKDIDAYFFDKYGVKTIKQLEPQFKLWFNSHLEKVRNEGWFIDDLCRFSLENRPHGVVLDKRTKLVIRNALRYTSKMNRAYAYSKLVLLAMAHVDPELPHLRPDWHFFINKELVNSLGHSKEDPQSKGKFKEGWTACVEIVKTSMLAKQDVQGVKKQLLLEDAGLDSVQTRWDAEKGELVRETQKLRVELGKAQDQAAELEEKSKNLQEEKELLKEEFSKQKEEFEAQKHQWESANTTLLREKDSLREEMEKNEKIGAGLHKQLASIQALLEQKLQSQEDAAAQDLKRQLAEKEAELRTLKEKDEKVQEKLRTAQVNVEKLEKELSKMPTGVIVRTGGSTLDLLKAEAKIELNLYLKLYELSDIRELRKCKAVPHLCSFCRGWISPWTDIRILECGHPYHISCVCSTFGVNYLVCWEPKCAVPLPVSWIEDFNLCREVDLKGLAERYSTCQDTRSFPPGIYDDLGQLAITGVPQMQNKKTELLEDLWEEMARRTMNWVRCQKVRTFNRLTFCPPPHQVSGYQFKGWSRREGGLLPAEWTDLWNYPHRSLWIWSKPAARHEVAAHNKYLVTVSLPGFEDSDPVLESLCNLNTVLSFRLRPGDGLFLECIASQLVVLPWVTELLKELVQDKKVVTIWKSGRIPDSVLQDEREYRSAEVFELLSGLFTVSKLWKCGHASHESPLVGSSEPASVASSSAAGVAVSEASSAFESSSASGAGEDSDDECHQCEQPPAFGANYSMWFADSAIRKCKLGEF</sequence>
<gene>
    <name evidence="3" type="ORF">R1sor_020157</name>
</gene>
<reference evidence="3 4" key="1">
    <citation type="submission" date="2024-09" db="EMBL/GenBank/DDBJ databases">
        <title>Chromosome-scale assembly of Riccia sorocarpa.</title>
        <authorList>
            <person name="Paukszto L."/>
        </authorList>
    </citation>
    <scope>NUCLEOTIDE SEQUENCE [LARGE SCALE GENOMIC DNA]</scope>
    <source>
        <strain evidence="3">LP-2024</strain>
        <tissue evidence="3">Aerial parts of the thallus</tissue>
    </source>
</reference>
<feature type="compositionally biased region" description="Low complexity" evidence="2">
    <location>
        <begin position="110"/>
        <end position="120"/>
    </location>
</feature>
<evidence type="ECO:0000313" key="3">
    <source>
        <dbReference type="EMBL" id="KAL3702135.1"/>
    </source>
</evidence>
<evidence type="ECO:0000256" key="1">
    <source>
        <dbReference type="SAM" id="Coils"/>
    </source>
</evidence>
<dbReference type="AlphaFoldDB" id="A0ABD3IEH4"/>
<organism evidence="3 4">
    <name type="scientific">Riccia sorocarpa</name>
    <dbReference type="NCBI Taxonomy" id="122646"/>
    <lineage>
        <taxon>Eukaryota</taxon>
        <taxon>Viridiplantae</taxon>
        <taxon>Streptophyta</taxon>
        <taxon>Embryophyta</taxon>
        <taxon>Marchantiophyta</taxon>
        <taxon>Marchantiopsida</taxon>
        <taxon>Marchantiidae</taxon>
        <taxon>Marchantiales</taxon>
        <taxon>Ricciaceae</taxon>
        <taxon>Riccia</taxon>
    </lineage>
</organism>
<evidence type="ECO:0008006" key="5">
    <source>
        <dbReference type="Google" id="ProtNLM"/>
    </source>
</evidence>
<feature type="compositionally biased region" description="Basic residues" evidence="2">
    <location>
        <begin position="88"/>
        <end position="97"/>
    </location>
</feature>
<keyword evidence="1" id="KW-0175">Coiled coil</keyword>
<evidence type="ECO:0000256" key="2">
    <source>
        <dbReference type="SAM" id="MobiDB-lite"/>
    </source>
</evidence>
<feature type="compositionally biased region" description="Polar residues" evidence="2">
    <location>
        <begin position="55"/>
        <end position="65"/>
    </location>
</feature>
<dbReference type="SUPFAM" id="SSF57850">
    <property type="entry name" value="RING/U-box"/>
    <property type="match status" value="1"/>
</dbReference>
<comment type="caution">
    <text evidence="3">The sequence shown here is derived from an EMBL/GenBank/DDBJ whole genome shotgun (WGS) entry which is preliminary data.</text>
</comment>
<accession>A0ABD3IEH4</accession>
<protein>
    <recommendedName>
        <fullName evidence="5">RING-type domain-containing protein</fullName>
    </recommendedName>
</protein>
<feature type="region of interest" description="Disordered" evidence="2">
    <location>
        <begin position="36"/>
        <end position="120"/>
    </location>
</feature>